<reference evidence="8 9" key="1">
    <citation type="submission" date="2018-06" db="EMBL/GenBank/DDBJ databases">
        <authorList>
            <person name="Liu Z.-W."/>
        </authorList>
    </citation>
    <scope>NUCLEOTIDE SEQUENCE [LARGE SCALE GENOMIC DNA]</scope>
    <source>
        <strain evidence="8 9">2b14</strain>
    </source>
</reference>
<dbReference type="GO" id="GO:0030295">
    <property type="term" value="F:protein kinase activator activity"/>
    <property type="evidence" value="ECO:0007669"/>
    <property type="project" value="TreeGrafter"/>
</dbReference>
<dbReference type="Gene3D" id="1.10.287.130">
    <property type="match status" value="1"/>
</dbReference>
<proteinExistence type="predicted"/>
<dbReference type="InterPro" id="IPR004358">
    <property type="entry name" value="Sig_transdc_His_kin-like_C"/>
</dbReference>
<dbReference type="Pfam" id="PF02518">
    <property type="entry name" value="HATPase_c"/>
    <property type="match status" value="1"/>
</dbReference>
<evidence type="ECO:0000313" key="9">
    <source>
        <dbReference type="Proteomes" id="UP000251692"/>
    </source>
</evidence>
<name>A0A364RBQ1_9BACT</name>
<dbReference type="GO" id="GO:0000155">
    <property type="term" value="F:phosphorelay sensor kinase activity"/>
    <property type="evidence" value="ECO:0007669"/>
    <property type="project" value="InterPro"/>
</dbReference>
<evidence type="ECO:0000256" key="3">
    <source>
        <dbReference type="ARBA" id="ARBA00022553"/>
    </source>
</evidence>
<dbReference type="PRINTS" id="PR00344">
    <property type="entry name" value="BCTRLSENSOR"/>
</dbReference>
<keyword evidence="3" id="KW-0597">Phosphoprotein</keyword>
<protein>
    <recommendedName>
        <fullName evidence="2">histidine kinase</fullName>
        <ecNumber evidence="2">2.7.13.3</ecNumber>
    </recommendedName>
</protein>
<gene>
    <name evidence="8" type="ORF">DP923_13325</name>
</gene>
<sequence>MPKVILKININNELDVVLAYKRAKQLSERLGITIGNQTKFATAVSEICRNVVEHVGSGTIQYSLTEVQSINYLEAIVSDRGRGIGNVDFLMNRNIGSSHIKGAGLLNSRKLVDYFNIQSESEKGTKVTLRQRLAHNAPTVTKAIAENWVMEFDQDGVSPYAEIKRQNMQLLEVLEQLRERNEVAEQRLQEISRLNKQLQQTNNDIQVLLQERESQNTQLQSINEDLDTFAHTVSHDLRAPLQNINGLSEALKDCLSTNKLTEAKTLLPMLQQQTARMDQFIMSILAYSLAGRKNITKVETDLHELVKGVTELLNLPDYITIILPETPLKLRTESILLHQVFSNLIGNAIKYHDLKQDATIELSFTQQGDWLYFALQDNGPGIPARSHQHIFNVYQTVNMDSAGNSTGLGLSIVKRIITGKGGKVWLESEGRGTRFSFTWPASEVIKE</sequence>
<dbReference type="SMART" id="SM00388">
    <property type="entry name" value="HisKA"/>
    <property type="match status" value="1"/>
</dbReference>
<keyword evidence="6" id="KW-0175">Coiled coil</keyword>
<dbReference type="SUPFAM" id="SSF55874">
    <property type="entry name" value="ATPase domain of HSP90 chaperone/DNA topoisomerase II/histidine kinase"/>
    <property type="match status" value="2"/>
</dbReference>
<dbReference type="CDD" id="cd00082">
    <property type="entry name" value="HisKA"/>
    <property type="match status" value="1"/>
</dbReference>
<dbReference type="Pfam" id="PF13581">
    <property type="entry name" value="HATPase_c_2"/>
    <property type="match status" value="1"/>
</dbReference>
<dbReference type="Pfam" id="PF00512">
    <property type="entry name" value="HisKA"/>
    <property type="match status" value="1"/>
</dbReference>
<dbReference type="InterPro" id="IPR003594">
    <property type="entry name" value="HATPase_dom"/>
</dbReference>
<dbReference type="SUPFAM" id="SSF47384">
    <property type="entry name" value="Homodimeric domain of signal transducing histidine kinase"/>
    <property type="match status" value="1"/>
</dbReference>
<dbReference type="InterPro" id="IPR036890">
    <property type="entry name" value="HATPase_C_sf"/>
</dbReference>
<dbReference type="InterPro" id="IPR003661">
    <property type="entry name" value="HisK_dim/P_dom"/>
</dbReference>
<reference evidence="8 9" key="2">
    <citation type="submission" date="2018-07" db="EMBL/GenBank/DDBJ databases">
        <title>Pontibacter sp. 2b14 genomic sequence and assembly.</title>
        <authorList>
            <person name="Du Z.-J."/>
        </authorList>
    </citation>
    <scope>NUCLEOTIDE SEQUENCE [LARGE SCALE GENOMIC DNA]</scope>
    <source>
        <strain evidence="8 9">2b14</strain>
    </source>
</reference>
<dbReference type="InterPro" id="IPR036097">
    <property type="entry name" value="HisK_dim/P_sf"/>
</dbReference>
<dbReference type="PANTHER" id="PTHR42878">
    <property type="entry name" value="TWO-COMPONENT HISTIDINE KINASE"/>
    <property type="match status" value="1"/>
</dbReference>
<keyword evidence="5 8" id="KW-0418">Kinase</keyword>
<evidence type="ECO:0000256" key="2">
    <source>
        <dbReference type="ARBA" id="ARBA00012438"/>
    </source>
</evidence>
<dbReference type="InterPro" id="IPR050351">
    <property type="entry name" value="BphY/WalK/GraS-like"/>
</dbReference>
<accession>A0A364RBQ1</accession>
<dbReference type="Proteomes" id="UP000251692">
    <property type="component" value="Unassembled WGS sequence"/>
</dbReference>
<evidence type="ECO:0000259" key="7">
    <source>
        <dbReference type="PROSITE" id="PS50109"/>
    </source>
</evidence>
<evidence type="ECO:0000256" key="4">
    <source>
        <dbReference type="ARBA" id="ARBA00022679"/>
    </source>
</evidence>
<dbReference type="OrthoDB" id="9766459at2"/>
<dbReference type="Gene3D" id="3.30.565.10">
    <property type="entry name" value="Histidine kinase-like ATPase, C-terminal domain"/>
    <property type="match status" value="2"/>
</dbReference>
<dbReference type="InterPro" id="IPR005467">
    <property type="entry name" value="His_kinase_dom"/>
</dbReference>
<evidence type="ECO:0000256" key="6">
    <source>
        <dbReference type="SAM" id="Coils"/>
    </source>
</evidence>
<feature type="domain" description="Histidine kinase" evidence="7">
    <location>
        <begin position="232"/>
        <end position="443"/>
    </location>
</feature>
<evidence type="ECO:0000256" key="1">
    <source>
        <dbReference type="ARBA" id="ARBA00000085"/>
    </source>
</evidence>
<comment type="caution">
    <text evidence="8">The sequence shown here is derived from an EMBL/GenBank/DDBJ whole genome shotgun (WGS) entry which is preliminary data.</text>
</comment>
<feature type="coiled-coil region" evidence="6">
    <location>
        <begin position="160"/>
        <end position="225"/>
    </location>
</feature>
<comment type="catalytic activity">
    <reaction evidence="1">
        <text>ATP + protein L-histidine = ADP + protein N-phospho-L-histidine.</text>
        <dbReference type="EC" id="2.7.13.3"/>
    </reaction>
</comment>
<dbReference type="PROSITE" id="PS50109">
    <property type="entry name" value="HIS_KIN"/>
    <property type="match status" value="1"/>
</dbReference>
<evidence type="ECO:0000313" key="8">
    <source>
        <dbReference type="EMBL" id="RAU81687.1"/>
    </source>
</evidence>
<dbReference type="EC" id="2.7.13.3" evidence="2"/>
<dbReference type="RefSeq" id="WP_112306367.1">
    <property type="nucleotide sequence ID" value="NZ_QMDV01000004.1"/>
</dbReference>
<dbReference type="EMBL" id="QMDV01000004">
    <property type="protein sequence ID" value="RAU81687.1"/>
    <property type="molecule type" value="Genomic_DNA"/>
</dbReference>
<keyword evidence="9" id="KW-1185">Reference proteome</keyword>
<dbReference type="PANTHER" id="PTHR42878:SF15">
    <property type="entry name" value="BACTERIOPHYTOCHROME"/>
    <property type="match status" value="1"/>
</dbReference>
<dbReference type="GO" id="GO:0000156">
    <property type="term" value="F:phosphorelay response regulator activity"/>
    <property type="evidence" value="ECO:0007669"/>
    <property type="project" value="TreeGrafter"/>
</dbReference>
<evidence type="ECO:0000256" key="5">
    <source>
        <dbReference type="ARBA" id="ARBA00022777"/>
    </source>
</evidence>
<organism evidence="8 9">
    <name type="scientific">Pontibacter arcticus</name>
    <dbReference type="NCBI Taxonomy" id="2080288"/>
    <lineage>
        <taxon>Bacteria</taxon>
        <taxon>Pseudomonadati</taxon>
        <taxon>Bacteroidota</taxon>
        <taxon>Cytophagia</taxon>
        <taxon>Cytophagales</taxon>
        <taxon>Hymenobacteraceae</taxon>
        <taxon>Pontibacter</taxon>
    </lineage>
</organism>
<keyword evidence="4" id="KW-0808">Transferase</keyword>
<dbReference type="GO" id="GO:0007234">
    <property type="term" value="P:osmosensory signaling via phosphorelay pathway"/>
    <property type="evidence" value="ECO:0007669"/>
    <property type="project" value="TreeGrafter"/>
</dbReference>
<dbReference type="CDD" id="cd00075">
    <property type="entry name" value="HATPase"/>
    <property type="match status" value="1"/>
</dbReference>
<dbReference type="SMART" id="SM00387">
    <property type="entry name" value="HATPase_c"/>
    <property type="match status" value="2"/>
</dbReference>
<dbReference type="AlphaFoldDB" id="A0A364RBQ1"/>